<keyword evidence="3" id="KW-1185">Reference proteome</keyword>
<dbReference type="AlphaFoldDB" id="A0A918GGB4"/>
<dbReference type="RefSeq" id="WP_229878755.1">
    <property type="nucleotide sequence ID" value="NZ_BMTL01000068.1"/>
</dbReference>
<reference evidence="2" key="1">
    <citation type="journal article" date="2014" name="Int. J. Syst. Evol. Microbiol.">
        <title>Complete genome sequence of Corynebacterium casei LMG S-19264T (=DSM 44701T), isolated from a smear-ripened cheese.</title>
        <authorList>
            <consortium name="US DOE Joint Genome Institute (JGI-PGF)"/>
            <person name="Walter F."/>
            <person name="Albersmeier A."/>
            <person name="Kalinowski J."/>
            <person name="Ruckert C."/>
        </authorList>
    </citation>
    <scope>NUCLEOTIDE SEQUENCE</scope>
    <source>
        <strain evidence="2">JCM 4386</strain>
    </source>
</reference>
<accession>A0A918GGB4</accession>
<dbReference type="EMBL" id="BMTL01000068">
    <property type="protein sequence ID" value="GGS30869.1"/>
    <property type="molecule type" value="Genomic_DNA"/>
</dbReference>
<gene>
    <name evidence="2" type="ORF">GCM10010269_81820</name>
</gene>
<evidence type="ECO:0000313" key="2">
    <source>
        <dbReference type="EMBL" id="GGS30869.1"/>
    </source>
</evidence>
<reference evidence="2" key="2">
    <citation type="submission" date="2020-09" db="EMBL/GenBank/DDBJ databases">
        <authorList>
            <person name="Sun Q."/>
            <person name="Ohkuma M."/>
        </authorList>
    </citation>
    <scope>NUCLEOTIDE SEQUENCE</scope>
    <source>
        <strain evidence="2">JCM 4386</strain>
    </source>
</reference>
<proteinExistence type="predicted"/>
<comment type="caution">
    <text evidence="2">The sequence shown here is derived from an EMBL/GenBank/DDBJ whole genome shotgun (WGS) entry which is preliminary data.</text>
</comment>
<dbReference type="Proteomes" id="UP000606194">
    <property type="component" value="Unassembled WGS sequence"/>
</dbReference>
<dbReference type="InterPro" id="IPR039536">
    <property type="entry name" value="TetR_C_Proteobacteria"/>
</dbReference>
<dbReference type="Pfam" id="PF14246">
    <property type="entry name" value="TetR_C_7"/>
    <property type="match status" value="1"/>
</dbReference>
<evidence type="ECO:0000259" key="1">
    <source>
        <dbReference type="Pfam" id="PF14246"/>
    </source>
</evidence>
<name>A0A918GGB4_9ACTN</name>
<feature type="domain" description="Transcriptional regulator TetR C-terminal Proteobacteria type" evidence="1">
    <location>
        <begin position="4"/>
        <end position="58"/>
    </location>
</feature>
<organism evidence="2 3">
    <name type="scientific">Streptomyces humidus</name>
    <dbReference type="NCBI Taxonomy" id="52259"/>
    <lineage>
        <taxon>Bacteria</taxon>
        <taxon>Bacillati</taxon>
        <taxon>Actinomycetota</taxon>
        <taxon>Actinomycetes</taxon>
        <taxon>Kitasatosporales</taxon>
        <taxon>Streptomycetaceae</taxon>
        <taxon>Streptomyces</taxon>
    </lineage>
</organism>
<sequence length="74" mass="8427">MGSAELAESQFNRGKSSYFDSARRHLEANAGTVVLDEQELAATQFLGMISNYVFLPRWTLDRGHRACRRRGPWP</sequence>
<evidence type="ECO:0000313" key="3">
    <source>
        <dbReference type="Proteomes" id="UP000606194"/>
    </source>
</evidence>
<protein>
    <recommendedName>
        <fullName evidence="1">Transcriptional regulator TetR C-terminal Proteobacteria type domain-containing protein</fullName>
    </recommendedName>
</protein>